<dbReference type="OrthoDB" id="281807at2"/>
<name>A0A518AHN6_9BACT</name>
<organism evidence="1 2">
    <name type="scientific">Aeoliella mucimassa</name>
    <dbReference type="NCBI Taxonomy" id="2527972"/>
    <lineage>
        <taxon>Bacteria</taxon>
        <taxon>Pseudomonadati</taxon>
        <taxon>Planctomycetota</taxon>
        <taxon>Planctomycetia</taxon>
        <taxon>Pirellulales</taxon>
        <taxon>Lacipirellulaceae</taxon>
        <taxon>Aeoliella</taxon>
    </lineage>
</organism>
<dbReference type="EMBL" id="CP036278">
    <property type="protein sequence ID" value="QDU54248.1"/>
    <property type="molecule type" value="Genomic_DNA"/>
</dbReference>
<accession>A0A518AHN6</accession>
<dbReference type="Proteomes" id="UP000315750">
    <property type="component" value="Chromosome"/>
</dbReference>
<gene>
    <name evidence="1" type="ORF">Pan181_04280</name>
</gene>
<sequence>MSLVRHRRFIAALLLTAFAVAAVGVPLDLPRIAKRTIERYPCENCSCGCDSALVCWTNCCCHTLAERLAWARNEGVRPPEFALALAREQRLNVAPWIEEPTVCESTTSSPETCATSTKSSKPCCCCCQSAETAATEEVADAAEPCSRTSAWQAATCGGTLKWWLCMLKTTPPEIQIAWPAASPERLVPLAGSLCSSMSYEPATPPPQHIS</sequence>
<evidence type="ECO:0000313" key="1">
    <source>
        <dbReference type="EMBL" id="QDU54248.1"/>
    </source>
</evidence>
<dbReference type="KEGG" id="amuc:Pan181_04280"/>
<proteinExistence type="predicted"/>
<keyword evidence="2" id="KW-1185">Reference proteome</keyword>
<protein>
    <submittedName>
        <fullName evidence="1">Uncharacterized protein</fullName>
    </submittedName>
</protein>
<evidence type="ECO:0000313" key="2">
    <source>
        <dbReference type="Proteomes" id="UP000315750"/>
    </source>
</evidence>
<dbReference type="RefSeq" id="WP_145245255.1">
    <property type="nucleotide sequence ID" value="NZ_CP036278.1"/>
</dbReference>
<dbReference type="AlphaFoldDB" id="A0A518AHN6"/>
<reference evidence="1 2" key="1">
    <citation type="submission" date="2019-02" db="EMBL/GenBank/DDBJ databases">
        <title>Deep-cultivation of Planctomycetes and their phenomic and genomic characterization uncovers novel biology.</title>
        <authorList>
            <person name="Wiegand S."/>
            <person name="Jogler M."/>
            <person name="Boedeker C."/>
            <person name="Pinto D."/>
            <person name="Vollmers J."/>
            <person name="Rivas-Marin E."/>
            <person name="Kohn T."/>
            <person name="Peeters S.H."/>
            <person name="Heuer A."/>
            <person name="Rast P."/>
            <person name="Oberbeckmann S."/>
            <person name="Bunk B."/>
            <person name="Jeske O."/>
            <person name="Meyerdierks A."/>
            <person name="Storesund J.E."/>
            <person name="Kallscheuer N."/>
            <person name="Luecker S."/>
            <person name="Lage O.M."/>
            <person name="Pohl T."/>
            <person name="Merkel B.J."/>
            <person name="Hornburger P."/>
            <person name="Mueller R.-W."/>
            <person name="Bruemmer F."/>
            <person name="Labrenz M."/>
            <person name="Spormann A.M."/>
            <person name="Op den Camp H."/>
            <person name="Overmann J."/>
            <person name="Amann R."/>
            <person name="Jetten M.S.M."/>
            <person name="Mascher T."/>
            <person name="Medema M.H."/>
            <person name="Devos D.P."/>
            <person name="Kaster A.-K."/>
            <person name="Ovreas L."/>
            <person name="Rohde M."/>
            <person name="Galperin M.Y."/>
            <person name="Jogler C."/>
        </authorList>
    </citation>
    <scope>NUCLEOTIDE SEQUENCE [LARGE SCALE GENOMIC DNA]</scope>
    <source>
        <strain evidence="1 2">Pan181</strain>
    </source>
</reference>